<dbReference type="InterPro" id="IPR001124">
    <property type="entry name" value="Lipid-bd_serum_glycop_C"/>
</dbReference>
<evidence type="ECO:0000259" key="2">
    <source>
        <dbReference type="SMART" id="SM00328"/>
    </source>
</evidence>
<dbReference type="Ensembl" id="ENSCMMT00000021918.1">
    <property type="protein sequence ID" value="ENSCMMP00000019973.1"/>
    <property type="gene ID" value="ENSCMMG00000012576.1"/>
</dbReference>
<dbReference type="Gene3D" id="3.15.20.10">
    <property type="entry name" value="Bactericidal permeability-increasing protein, domain 2"/>
    <property type="match status" value="1"/>
</dbReference>
<dbReference type="AlphaFoldDB" id="A0A8C3CIF5"/>
<evidence type="ECO:0000259" key="3">
    <source>
        <dbReference type="SMART" id="SM00329"/>
    </source>
</evidence>
<dbReference type="Pfam" id="PF01273">
    <property type="entry name" value="LBP_BPI_CETP"/>
    <property type="match status" value="1"/>
</dbReference>
<dbReference type="GO" id="GO:0008289">
    <property type="term" value="F:lipid binding"/>
    <property type="evidence" value="ECO:0007669"/>
    <property type="project" value="InterPro"/>
</dbReference>
<evidence type="ECO:0000313" key="5">
    <source>
        <dbReference type="Proteomes" id="UP000694556"/>
    </source>
</evidence>
<evidence type="ECO:0000256" key="1">
    <source>
        <dbReference type="SAM" id="SignalP"/>
    </source>
</evidence>
<dbReference type="PANTHER" id="PTHR46019">
    <property type="entry name" value="BPI FOLD-CONTAINING FAMILY B MEMBER 4-RELATED"/>
    <property type="match status" value="1"/>
</dbReference>
<dbReference type="InterPro" id="IPR051660">
    <property type="entry name" value="BPI_fold-BPI/LBP"/>
</dbReference>
<sequence>MPRIWCLLLLGGWLAVSQSAGGPGAILRMDIGTIDHAVSTALNESNVLQKLVEEATKKKSNMKPIKGISRLKVTDLRPPEISLTLSPGMGLFMAVLVRMTIAGRSFIGGNMEIKVAANLTASARLAQNSQGCPWFSTKSCRITLLSAKTNLPSNMLPQVVSKFLDSSLQKVLPSLLCPAVDAVLNLMNAKFTTMTSTIPLGIAGTLRYALLNPPVTRETFIQLDLRTIHKKEGEEVDLPADQLSPTSLPPKREAATQLILSAGFLGAELSVMQASFSLNISNNMILGLPPLVTTTLGALIPELSMVLPPSQPLVIEMRETNPPLVTITPDKSIVRLFSTAEFWVSSPDSDLGSLFVLDVHSDLRAHFAVVEERLQLSLALDSLSQVALASSSIGTFDELPLNRVLADIIHVAYVPSINRALRGGVPLPPLLGTPYRQAEVGRLQVGMGTRDPRSSPPSRVTLNPAPMLFSF</sequence>
<dbReference type="Proteomes" id="UP000694556">
    <property type="component" value="Chromosome 21"/>
</dbReference>
<reference evidence="4" key="1">
    <citation type="submission" date="2018-09" db="EMBL/GenBank/DDBJ databases">
        <title>Common duck and Muscovy duck high density SNP chip.</title>
        <authorList>
            <person name="Vignal A."/>
            <person name="Thebault N."/>
            <person name="Warren W.C."/>
        </authorList>
    </citation>
    <scope>NUCLEOTIDE SEQUENCE [LARGE SCALE GENOMIC DNA]</scope>
</reference>
<organism evidence="4 5">
    <name type="scientific">Cairina moschata</name>
    <name type="common">Muscovy duck</name>
    <dbReference type="NCBI Taxonomy" id="8855"/>
    <lineage>
        <taxon>Eukaryota</taxon>
        <taxon>Metazoa</taxon>
        <taxon>Chordata</taxon>
        <taxon>Craniata</taxon>
        <taxon>Vertebrata</taxon>
        <taxon>Euteleostomi</taxon>
        <taxon>Archelosauria</taxon>
        <taxon>Archosauria</taxon>
        <taxon>Dinosauria</taxon>
        <taxon>Saurischia</taxon>
        <taxon>Theropoda</taxon>
        <taxon>Coelurosauria</taxon>
        <taxon>Aves</taxon>
        <taxon>Neognathae</taxon>
        <taxon>Galloanserae</taxon>
        <taxon>Anseriformes</taxon>
        <taxon>Anatidae</taxon>
        <taxon>Anatinae</taxon>
        <taxon>Cairina</taxon>
    </lineage>
</organism>
<name>A0A8C3CIF5_CAIMO</name>
<dbReference type="SMART" id="SM00328">
    <property type="entry name" value="BPI1"/>
    <property type="match status" value="1"/>
</dbReference>
<dbReference type="Gene3D" id="3.15.10.10">
    <property type="entry name" value="Bactericidal permeability-increasing protein, domain 1"/>
    <property type="match status" value="1"/>
</dbReference>
<protein>
    <submittedName>
        <fullName evidence="4">BPI fold containing family B member 6</fullName>
    </submittedName>
</protein>
<feature type="signal peptide" evidence="1">
    <location>
        <begin position="1"/>
        <end position="19"/>
    </location>
</feature>
<feature type="chain" id="PRO_5033996452" evidence="1">
    <location>
        <begin position="20"/>
        <end position="471"/>
    </location>
</feature>
<reference evidence="4" key="3">
    <citation type="submission" date="2025-09" db="UniProtKB">
        <authorList>
            <consortium name="Ensembl"/>
        </authorList>
    </citation>
    <scope>IDENTIFICATION</scope>
</reference>
<accession>A0A8C3CIF5</accession>
<dbReference type="InterPro" id="IPR017943">
    <property type="entry name" value="Bactericidal_perm-incr_a/b_dom"/>
</dbReference>
<evidence type="ECO:0000313" key="4">
    <source>
        <dbReference type="Ensembl" id="ENSCMMP00000019973.1"/>
    </source>
</evidence>
<feature type="domain" description="Lipid-binding serum glycoprotein C-terminal" evidence="3">
    <location>
        <begin position="250"/>
        <end position="449"/>
    </location>
</feature>
<dbReference type="SMART" id="SM00329">
    <property type="entry name" value="BPI2"/>
    <property type="match status" value="1"/>
</dbReference>
<dbReference type="PANTHER" id="PTHR46019:SF2">
    <property type="entry name" value="BPI FOLD-CONTAINING FAMILY B MEMBER 6"/>
    <property type="match status" value="1"/>
</dbReference>
<feature type="domain" description="Lipid-binding serum glycoprotein N-terminal" evidence="2">
    <location>
        <begin position="28"/>
        <end position="232"/>
    </location>
</feature>
<dbReference type="SUPFAM" id="SSF55394">
    <property type="entry name" value="Bactericidal permeability-increasing protein, BPI"/>
    <property type="match status" value="2"/>
</dbReference>
<keyword evidence="1" id="KW-0732">Signal</keyword>
<proteinExistence type="predicted"/>
<dbReference type="InterPro" id="IPR017942">
    <property type="entry name" value="Lipid-bd_serum_glycop_N"/>
</dbReference>
<dbReference type="Pfam" id="PF02886">
    <property type="entry name" value="LBP_BPI_CETP_C"/>
    <property type="match status" value="1"/>
</dbReference>
<keyword evidence="5" id="KW-1185">Reference proteome</keyword>
<reference evidence="4" key="2">
    <citation type="submission" date="2025-08" db="UniProtKB">
        <authorList>
            <consortium name="Ensembl"/>
        </authorList>
    </citation>
    <scope>IDENTIFICATION</scope>
</reference>